<dbReference type="InterPro" id="IPR043454">
    <property type="entry name" value="NPH3/RPT2-like"/>
</dbReference>
<protein>
    <submittedName>
        <fullName evidence="10">Uncharacterized protein</fullName>
    </submittedName>
</protein>
<dbReference type="InterPro" id="IPR027356">
    <property type="entry name" value="NPH3_dom"/>
</dbReference>
<evidence type="ECO:0000313" key="10">
    <source>
        <dbReference type="EMBL" id="QCD81516.1"/>
    </source>
</evidence>
<dbReference type="EMBL" id="CP039346">
    <property type="protein sequence ID" value="QCD81516.1"/>
    <property type="molecule type" value="Genomic_DNA"/>
</dbReference>
<dbReference type="AlphaFoldDB" id="A0A4D6KTW7"/>
<comment type="subcellular location">
    <subcellularLocation>
        <location evidence="1">Endomembrane system</location>
        <topology evidence="1">Peripheral membrane protein</topology>
    </subcellularLocation>
</comment>
<feature type="region of interest" description="Disordered" evidence="7">
    <location>
        <begin position="803"/>
        <end position="864"/>
    </location>
</feature>
<evidence type="ECO:0000256" key="3">
    <source>
        <dbReference type="ARBA" id="ARBA00022553"/>
    </source>
</evidence>
<reference evidence="10 11" key="1">
    <citation type="submission" date="2019-04" db="EMBL/GenBank/DDBJ databases">
        <title>An improved genome assembly and genetic linkage map for asparagus bean, Vigna unguiculata ssp. sesquipedialis.</title>
        <authorList>
            <person name="Xia Q."/>
            <person name="Zhang R."/>
            <person name="Dong Y."/>
        </authorList>
    </citation>
    <scope>NUCLEOTIDE SEQUENCE [LARGE SCALE GENOMIC DNA]</scope>
    <source>
        <tissue evidence="10">Leaf</tissue>
    </source>
</reference>
<gene>
    <name evidence="10" type="ORF">DEO72_LG2g1845</name>
</gene>
<feature type="domain" description="BTB" evidence="8">
    <location>
        <begin position="348"/>
        <end position="416"/>
    </location>
</feature>
<dbReference type="SUPFAM" id="SSF54695">
    <property type="entry name" value="POZ domain"/>
    <property type="match status" value="2"/>
</dbReference>
<feature type="domain" description="NPH3" evidence="9">
    <location>
        <begin position="185"/>
        <end position="327"/>
    </location>
</feature>
<dbReference type="Gene3D" id="3.30.710.10">
    <property type="entry name" value="Potassium Channel Kv1.1, Chain A"/>
    <property type="match status" value="2"/>
</dbReference>
<evidence type="ECO:0000256" key="5">
    <source>
        <dbReference type="PROSITE-ProRule" id="PRU00982"/>
    </source>
</evidence>
<evidence type="ECO:0000256" key="6">
    <source>
        <dbReference type="SAM" id="Coils"/>
    </source>
</evidence>
<dbReference type="GO" id="GO:0016567">
    <property type="term" value="P:protein ubiquitination"/>
    <property type="evidence" value="ECO:0007669"/>
    <property type="project" value="UniProtKB-UniPathway"/>
</dbReference>
<evidence type="ECO:0000313" key="11">
    <source>
        <dbReference type="Proteomes" id="UP000501690"/>
    </source>
</evidence>
<evidence type="ECO:0000256" key="2">
    <source>
        <dbReference type="ARBA" id="ARBA00004906"/>
    </source>
</evidence>
<organism evidence="10 11">
    <name type="scientific">Vigna unguiculata</name>
    <name type="common">Cowpea</name>
    <dbReference type="NCBI Taxonomy" id="3917"/>
    <lineage>
        <taxon>Eukaryota</taxon>
        <taxon>Viridiplantae</taxon>
        <taxon>Streptophyta</taxon>
        <taxon>Embryophyta</taxon>
        <taxon>Tracheophyta</taxon>
        <taxon>Spermatophyta</taxon>
        <taxon>Magnoliopsida</taxon>
        <taxon>eudicotyledons</taxon>
        <taxon>Gunneridae</taxon>
        <taxon>Pentapetalae</taxon>
        <taxon>rosids</taxon>
        <taxon>fabids</taxon>
        <taxon>Fabales</taxon>
        <taxon>Fabaceae</taxon>
        <taxon>Papilionoideae</taxon>
        <taxon>50 kb inversion clade</taxon>
        <taxon>NPAAA clade</taxon>
        <taxon>indigoferoid/millettioid clade</taxon>
        <taxon>Phaseoleae</taxon>
        <taxon>Vigna</taxon>
    </lineage>
</organism>
<feature type="domain" description="BTB" evidence="8">
    <location>
        <begin position="15"/>
        <end position="83"/>
    </location>
</feature>
<dbReference type="Proteomes" id="UP000501690">
    <property type="component" value="Linkage Group LG2"/>
</dbReference>
<proteinExistence type="inferred from homology"/>
<keyword evidence="4" id="KW-0833">Ubl conjugation pathway</keyword>
<accession>A0A4D6KTW7</accession>
<comment type="similarity">
    <text evidence="5">Belongs to the NPH3 family.</text>
</comment>
<dbReference type="PANTHER" id="PTHR32370">
    <property type="entry name" value="OS12G0117600 PROTEIN"/>
    <property type="match status" value="1"/>
</dbReference>
<evidence type="ECO:0000259" key="9">
    <source>
        <dbReference type="PROSITE" id="PS51649"/>
    </source>
</evidence>
<comment type="pathway">
    <text evidence="2">Protein modification; protein ubiquitination.</text>
</comment>
<evidence type="ECO:0000256" key="4">
    <source>
        <dbReference type="ARBA" id="ARBA00022786"/>
    </source>
</evidence>
<dbReference type="FunFam" id="3.30.710.10:FF:000168">
    <property type="entry name" value="BTB/POZ domain-containing protein At1g03010"/>
    <property type="match status" value="2"/>
</dbReference>
<dbReference type="GO" id="GO:0012505">
    <property type="term" value="C:endomembrane system"/>
    <property type="evidence" value="ECO:0007669"/>
    <property type="project" value="UniProtKB-SubCell"/>
</dbReference>
<dbReference type="InterPro" id="IPR011333">
    <property type="entry name" value="SKP1/BTB/POZ_sf"/>
</dbReference>
<keyword evidence="6" id="KW-0175">Coiled coil</keyword>
<name>A0A4D6KTW7_VIGUN</name>
<dbReference type="PROSITE" id="PS50097">
    <property type="entry name" value="BTB"/>
    <property type="match status" value="2"/>
</dbReference>
<evidence type="ECO:0000259" key="8">
    <source>
        <dbReference type="PROSITE" id="PS50097"/>
    </source>
</evidence>
<dbReference type="PROSITE" id="PS51649">
    <property type="entry name" value="NPH3"/>
    <property type="match status" value="2"/>
</dbReference>
<evidence type="ECO:0000256" key="7">
    <source>
        <dbReference type="SAM" id="MobiDB-lite"/>
    </source>
</evidence>
<keyword evidence="3" id="KW-0597">Phosphoprotein</keyword>
<sequence length="864" mass="96443">MKRASAWAFSHEIPSDVTVKVGEVSFSLHKFPLVSKSGYIEKLVSASSGDDVSFIELFDVPGGAEAFELATKFCYGINFEISVENIAVLRCVAEYLEMTEDYSVGNLVGRADSYLNEVALKTISGAVSILHVSERLLPIAEKAKVVSRCIDAIAFIASKETQLCSSMRSDISSDGMASHQRPVVQWWAEDFTVLRIDIFQRVVIAMMARGFKQFSLGPIIMLYAQKSLRGLEIFGKGRKKIEIEAQEEHEKRVVLETLVSLLPREKNAMSVSFLSMLLRAAIYLETTIACRLDLEKRMALQLGQAVLDDLLIPSYSFTGDTLFDVDTELISSTMKRASAWAFSHEIPSDVTVKVGEVSFSLHKFPLVSKSGYIEKLVSASSGDDVSFIELFDVPGGAEAFELATKFCYGINFEISVENIAVLRCVAEYLEMTEDYSVGNLVGRADSYLNEVALKTISGAVSILHVSERLLPIAEKAKVVSRCIDAIAFIASKETQLCSSMRSDISSDGMASHQRPVVQWWAEDFTVLRIDIFQRVVIAMMARGFKQFSLGPIIMLYAQKSLRGLEIFGKGRKKIEIEAQEEHEKRVVLETLVSLLPREKNAMSVSFLSMLLRAAIYLETTIACRLDLEKRMAVQLGQAVLDDLLIPSYSFTGDTLFDVDTVQRIMMNYLQSENEKHSAYNADDEYFSPPQSDTEKKKVCSVMDCQKLSRDACAHAAQNDRLPVQTVVQVLYYEQQRLRDSMDGSVGWDSPNNFRDKANLSPNELNPMSNEFSILRRENEDLKLEIVKLRMKLKEVDRSSLRSASSSPVIYGSPSADKPPLPRKSFINSVSKKLGRLSPFSRGGSATNPLKSRVKPDKNRRHSIS</sequence>
<dbReference type="Pfam" id="PF03000">
    <property type="entry name" value="NPH3"/>
    <property type="match status" value="2"/>
</dbReference>
<feature type="coiled-coil region" evidence="6">
    <location>
        <begin position="771"/>
        <end position="798"/>
    </location>
</feature>
<feature type="domain" description="NPH3" evidence="9">
    <location>
        <begin position="518"/>
        <end position="805"/>
    </location>
</feature>
<dbReference type="InterPro" id="IPR000210">
    <property type="entry name" value="BTB/POZ_dom"/>
</dbReference>
<evidence type="ECO:0000256" key="1">
    <source>
        <dbReference type="ARBA" id="ARBA00004184"/>
    </source>
</evidence>
<dbReference type="Pfam" id="PF00651">
    <property type="entry name" value="BTB"/>
    <property type="match status" value="2"/>
</dbReference>
<dbReference type="SMART" id="SM00225">
    <property type="entry name" value="BTB"/>
    <property type="match status" value="2"/>
</dbReference>
<dbReference type="UniPathway" id="UPA00143"/>
<keyword evidence="11" id="KW-1185">Reference proteome</keyword>